<comment type="caution">
    <text evidence="1">The sequence shown here is derived from an EMBL/GenBank/DDBJ whole genome shotgun (WGS) entry which is preliminary data.</text>
</comment>
<organism evidence="1">
    <name type="scientific">human gut metagenome</name>
    <dbReference type="NCBI Taxonomy" id="408170"/>
    <lineage>
        <taxon>unclassified sequences</taxon>
        <taxon>metagenomes</taxon>
        <taxon>organismal metagenomes</taxon>
    </lineage>
</organism>
<sequence>TWRFWRTVHGNILQTDQTTQTAYAKSRAWDGKEVASLLAWTHQMKAKNWQEWTQQAAKQALTINWYYADV</sequence>
<dbReference type="EMBL" id="AZMM01015311">
    <property type="protein sequence ID" value="ETJ30173.1"/>
    <property type="molecule type" value="Genomic_DNA"/>
</dbReference>
<proteinExistence type="predicted"/>
<dbReference type="Gene3D" id="3.60.20.10">
    <property type="entry name" value="Glutamine Phosphoribosylpyrophosphate, subunit 1, domain 1"/>
    <property type="match status" value="1"/>
</dbReference>
<dbReference type="InterPro" id="IPR029055">
    <property type="entry name" value="Ntn_hydrolases_N"/>
</dbReference>
<reference evidence="1" key="1">
    <citation type="submission" date="2013-12" db="EMBL/GenBank/DDBJ databases">
        <title>A Varibaculum cambriense genome reconstructed from a premature infant gut community with otherwise low bacterial novelty that shifts toward anaerobic metabolism during the third week of life.</title>
        <authorList>
            <person name="Brown C.T."/>
            <person name="Sharon I."/>
            <person name="Thomas B.C."/>
            <person name="Castelle C.J."/>
            <person name="Morowitz M.J."/>
            <person name="Banfield J.F."/>
        </authorList>
    </citation>
    <scope>NUCLEOTIDE SEQUENCE</scope>
</reference>
<accession>W1XIK3</accession>
<evidence type="ECO:0000313" key="1">
    <source>
        <dbReference type="EMBL" id="ETJ30173.1"/>
    </source>
</evidence>
<dbReference type="AlphaFoldDB" id="W1XIK3"/>
<dbReference type="GO" id="GO:0016787">
    <property type="term" value="F:hydrolase activity"/>
    <property type="evidence" value="ECO:0007669"/>
    <property type="project" value="InterPro"/>
</dbReference>
<name>W1XIK3_9ZZZZ</name>
<dbReference type="GO" id="GO:0017000">
    <property type="term" value="P:antibiotic biosynthetic process"/>
    <property type="evidence" value="ECO:0007669"/>
    <property type="project" value="InterPro"/>
</dbReference>
<dbReference type="SUPFAM" id="SSF56235">
    <property type="entry name" value="N-terminal nucleophile aminohydrolases (Ntn hydrolases)"/>
    <property type="match status" value="1"/>
</dbReference>
<protein>
    <submittedName>
        <fullName evidence="1">Penicillin G acylase protein</fullName>
    </submittedName>
</protein>
<gene>
    <name evidence="1" type="ORF">Q604_UNBC15311G0001</name>
</gene>
<feature type="non-terminal residue" evidence="1">
    <location>
        <position position="70"/>
    </location>
</feature>
<dbReference type="InterPro" id="IPR002692">
    <property type="entry name" value="S45"/>
</dbReference>
<feature type="non-terminal residue" evidence="1">
    <location>
        <position position="1"/>
    </location>
</feature>
<dbReference type="Pfam" id="PF01804">
    <property type="entry name" value="Penicil_amidase"/>
    <property type="match status" value="1"/>
</dbReference>